<dbReference type="GeneID" id="109690204"/>
<keyword evidence="5" id="KW-0325">Glycoprotein</keyword>
<dbReference type="PROSITE" id="PS51828">
    <property type="entry name" value="PTX_2"/>
    <property type="match status" value="1"/>
</dbReference>
<dbReference type="GO" id="GO:0046872">
    <property type="term" value="F:metal ion binding"/>
    <property type="evidence" value="ECO:0007669"/>
    <property type="project" value="UniProtKB-KW"/>
</dbReference>
<evidence type="ECO:0000313" key="7">
    <source>
        <dbReference type="Proteomes" id="UP001732720"/>
    </source>
</evidence>
<dbReference type="PANTHER" id="PTHR19277:SF122">
    <property type="entry name" value="PENTRAXIN-4"/>
    <property type="match status" value="1"/>
</dbReference>
<dbReference type="KEGG" id="ccan:109690204"/>
<dbReference type="Pfam" id="PF00354">
    <property type="entry name" value="Pentaxin"/>
    <property type="match status" value="1"/>
</dbReference>
<dbReference type="Gene3D" id="2.60.120.200">
    <property type="match status" value="1"/>
</dbReference>
<evidence type="ECO:0000256" key="4">
    <source>
        <dbReference type="ARBA" id="ARBA00023157"/>
    </source>
</evidence>
<dbReference type="SMART" id="SM00159">
    <property type="entry name" value="PTX"/>
    <property type="match status" value="1"/>
</dbReference>
<name>A0A8B7V172_CASCN</name>
<keyword evidence="4" id="KW-1015">Disulfide bond</keyword>
<evidence type="ECO:0000313" key="8">
    <source>
        <dbReference type="RefSeq" id="XP_020025012.1"/>
    </source>
</evidence>
<dbReference type="Proteomes" id="UP001732720">
    <property type="component" value="Chromosome 17"/>
</dbReference>
<evidence type="ECO:0000256" key="3">
    <source>
        <dbReference type="ARBA" id="ARBA00022837"/>
    </source>
</evidence>
<dbReference type="OrthoDB" id="8793160at2759"/>
<evidence type="ECO:0000256" key="5">
    <source>
        <dbReference type="ARBA" id="ARBA00023180"/>
    </source>
</evidence>
<organism evidence="8">
    <name type="scientific">Castor canadensis</name>
    <name type="common">American beaver</name>
    <dbReference type="NCBI Taxonomy" id="51338"/>
    <lineage>
        <taxon>Eukaryota</taxon>
        <taxon>Metazoa</taxon>
        <taxon>Chordata</taxon>
        <taxon>Craniata</taxon>
        <taxon>Vertebrata</taxon>
        <taxon>Euteleostomi</taxon>
        <taxon>Mammalia</taxon>
        <taxon>Eutheria</taxon>
        <taxon>Euarchontoglires</taxon>
        <taxon>Glires</taxon>
        <taxon>Rodentia</taxon>
        <taxon>Castorimorpha</taxon>
        <taxon>Castoridae</taxon>
        <taxon>Castor</taxon>
    </lineage>
</organism>
<evidence type="ECO:0000256" key="6">
    <source>
        <dbReference type="PROSITE-ProRule" id="PRU01172"/>
    </source>
</evidence>
<proteinExistence type="predicted"/>
<protein>
    <submittedName>
        <fullName evidence="8">Pentraxin-4</fullName>
    </submittedName>
</protein>
<gene>
    <name evidence="8" type="primary">Ptx4</name>
</gene>
<reference evidence="8" key="1">
    <citation type="submission" date="2025-08" db="UniProtKB">
        <authorList>
            <consortium name="RefSeq"/>
        </authorList>
    </citation>
    <scope>IDENTIFICATION</scope>
    <source>
        <tissue evidence="8">Leukocyte</tissue>
    </source>
</reference>
<dbReference type="CTD" id="390667"/>
<dbReference type="InterPro" id="IPR001759">
    <property type="entry name" value="PTX_dom"/>
</dbReference>
<keyword evidence="2" id="KW-0479">Metal-binding</keyword>
<dbReference type="RefSeq" id="XP_020025012.1">
    <property type="nucleotide sequence ID" value="XM_020169423.1"/>
</dbReference>
<dbReference type="PRINTS" id="PR00895">
    <property type="entry name" value="PENTAXIN"/>
</dbReference>
<comment type="caution">
    <text evidence="6">Lacks conserved residue(s) required for the propagation of feature annotation.</text>
</comment>
<accession>A0A8B7V172</accession>
<dbReference type="SUPFAM" id="SSF49899">
    <property type="entry name" value="Concanavalin A-like lectins/glucanases"/>
    <property type="match status" value="1"/>
</dbReference>
<evidence type="ECO:0000256" key="2">
    <source>
        <dbReference type="ARBA" id="ARBA00022723"/>
    </source>
</evidence>
<sequence>MGCSGNRKKTLSFLLVFVPLCLPGASLQEASPGGQRKPFFERLRRIEEQFRRFQEVTLTHLQAIANNYNVSYNIDARFQSLVEESQAMALGVNRSQTTMQGDLAHLKTWMRKIRRRSRKVDVRLQALDLALSTNSRQQVQERKGQREAMARLALDMQALQDTLAGLTHQVHSQGVRLAALEGQLQMASPGTAAPGLTPVPTPTWPAWPGPGSLQLQRDRQVFGPSPKLQNLPQDFTTRLQVTQKPPPPSIHWAHGGAIEDPKDSPQLAKPHHGPGHICHVGPVLIFPNVSTKNVISLSPGFVTSLRALSFCSWVRTASAYLGTLLSYATEENDNKLVLHGRDSLVPGSIHFVIGDPAFRELPLQLLLDGQWHHICVIWTAIEGRYWLHVDRRLVATGSRFREGYEIPPGGSLVLGQEQDSVGGGFDSSEAFVGSISGLAIWDRVLVPGEVANLATGKELPTGAILTLANTTSVGGFVQRVTCTCLEPCP</sequence>
<evidence type="ECO:0000256" key="1">
    <source>
        <dbReference type="ARBA" id="ARBA00001913"/>
    </source>
</evidence>
<dbReference type="AlphaFoldDB" id="A0A8B7V172"/>
<comment type="cofactor">
    <cofactor evidence="1">
        <name>Ca(2+)</name>
        <dbReference type="ChEBI" id="CHEBI:29108"/>
    </cofactor>
</comment>
<dbReference type="InterPro" id="IPR013320">
    <property type="entry name" value="ConA-like_dom_sf"/>
</dbReference>
<dbReference type="InterPro" id="IPR051360">
    <property type="entry name" value="Neuronal_Pentraxin_Related"/>
</dbReference>
<keyword evidence="3" id="KW-0106">Calcium</keyword>
<keyword evidence="7" id="KW-1185">Reference proteome</keyword>
<dbReference type="PANTHER" id="PTHR19277">
    <property type="entry name" value="PENTRAXIN"/>
    <property type="match status" value="1"/>
</dbReference>